<dbReference type="Pfam" id="PF04061">
    <property type="entry name" value="ORMDL"/>
    <property type="match status" value="1"/>
</dbReference>
<keyword evidence="5" id="KW-0472">Membrane</keyword>
<keyword evidence="4" id="KW-1133">Transmembrane helix</keyword>
<comment type="subcellular location">
    <subcellularLocation>
        <location evidence="1">Membrane</location>
        <topology evidence="1">Multi-pass membrane protein</topology>
    </subcellularLocation>
</comment>
<reference evidence="8" key="1">
    <citation type="journal article" date="2009" name="Science">
        <title>The B73 maize genome: complexity, diversity, and dynamics.</title>
        <authorList>
            <person name="Schnable P.S."/>
            <person name="Ware D."/>
            <person name="Fulton R.S."/>
            <person name="Stein J.C."/>
            <person name="Wei F."/>
            <person name="Pasternak S."/>
            <person name="Liang C."/>
            <person name="Zhang J."/>
            <person name="Fulton L."/>
            <person name="Graves T.A."/>
            <person name="Minx P."/>
            <person name="Reily A.D."/>
            <person name="Courtney L."/>
            <person name="Kruchowski S.S."/>
            <person name="Tomlinson C."/>
            <person name="Strong C."/>
            <person name="Delehaunty K."/>
            <person name="Fronick C."/>
            <person name="Courtney B."/>
            <person name="Rock S.M."/>
            <person name="Belter E."/>
            <person name="Du F."/>
            <person name="Kim K."/>
            <person name="Abbott R.M."/>
            <person name="Cotton M."/>
            <person name="Levy A."/>
            <person name="Marchetto P."/>
            <person name="Ochoa K."/>
            <person name="Jackson S.M."/>
            <person name="Gillam B."/>
            <person name="Chen W."/>
            <person name="Yan L."/>
            <person name="Higginbotham J."/>
            <person name="Cardenas M."/>
            <person name="Waligorski J."/>
            <person name="Applebaum E."/>
            <person name="Phelps L."/>
            <person name="Falcone J."/>
            <person name="Kanchi K."/>
            <person name="Thane T."/>
            <person name="Scimone A."/>
            <person name="Thane N."/>
            <person name="Henke J."/>
            <person name="Wang T."/>
            <person name="Ruppert J."/>
            <person name="Shah N."/>
            <person name="Rotter K."/>
            <person name="Hodges J."/>
            <person name="Ingenthron E."/>
            <person name="Cordes M."/>
            <person name="Kohlberg S."/>
            <person name="Sgro J."/>
            <person name="Delgado B."/>
            <person name="Mead K."/>
            <person name="Chinwalla A."/>
            <person name="Leonard S."/>
            <person name="Crouse K."/>
            <person name="Collura K."/>
            <person name="Kudrna D."/>
            <person name="Currie J."/>
            <person name="He R."/>
            <person name="Angelova A."/>
            <person name="Rajasekar S."/>
            <person name="Mueller T."/>
            <person name="Lomeli R."/>
            <person name="Scara G."/>
            <person name="Ko A."/>
            <person name="Delaney K."/>
            <person name="Wissotski M."/>
            <person name="Lopez G."/>
            <person name="Campos D."/>
            <person name="Braidotti M."/>
            <person name="Ashley E."/>
            <person name="Golser W."/>
            <person name="Kim H."/>
            <person name="Lee S."/>
            <person name="Lin J."/>
            <person name="Dujmic Z."/>
            <person name="Kim W."/>
            <person name="Talag J."/>
            <person name="Zuccolo A."/>
            <person name="Fan C."/>
            <person name="Sebastian A."/>
            <person name="Kramer M."/>
            <person name="Spiegel L."/>
            <person name="Nascimento L."/>
            <person name="Zutavern T."/>
            <person name="Miller B."/>
            <person name="Ambroise C."/>
            <person name="Muller S."/>
            <person name="Spooner W."/>
            <person name="Narechania A."/>
            <person name="Ren L."/>
            <person name="Wei S."/>
            <person name="Kumari S."/>
            <person name="Faga B."/>
            <person name="Levy M.J."/>
            <person name="McMahan L."/>
            <person name="Van Buren P."/>
            <person name="Vaughn M.W."/>
            <person name="Ying K."/>
            <person name="Yeh C.-T."/>
            <person name="Emrich S.J."/>
            <person name="Jia Y."/>
            <person name="Kalyanaraman A."/>
            <person name="Hsia A.-P."/>
            <person name="Barbazuk W.B."/>
            <person name="Baucom R.S."/>
            <person name="Brutnell T.P."/>
            <person name="Carpita N.C."/>
            <person name="Chaparro C."/>
            <person name="Chia J.-M."/>
            <person name="Deragon J.-M."/>
            <person name="Estill J.C."/>
            <person name="Fu Y."/>
            <person name="Jeddeloh J.A."/>
            <person name="Han Y."/>
            <person name="Lee H."/>
            <person name="Li P."/>
            <person name="Lisch D.R."/>
            <person name="Liu S."/>
            <person name="Liu Z."/>
            <person name="Nagel D.H."/>
            <person name="McCann M.C."/>
            <person name="SanMiguel P."/>
            <person name="Myers A.M."/>
            <person name="Nettleton D."/>
            <person name="Nguyen J."/>
            <person name="Penning B.W."/>
            <person name="Ponnala L."/>
            <person name="Schneider K.L."/>
            <person name="Schwartz D.C."/>
            <person name="Sharma A."/>
            <person name="Soderlund C."/>
            <person name="Springer N.M."/>
            <person name="Sun Q."/>
            <person name="Wang H."/>
            <person name="Waterman M."/>
            <person name="Westerman R."/>
            <person name="Wolfgruber T.K."/>
            <person name="Yang L."/>
            <person name="Yu Y."/>
            <person name="Zhang L."/>
            <person name="Zhou S."/>
            <person name="Zhu Q."/>
            <person name="Bennetzen J.L."/>
            <person name="Dawe R.K."/>
            <person name="Jiang J."/>
            <person name="Jiang N."/>
            <person name="Presting G.G."/>
            <person name="Wessler S.R."/>
            <person name="Aluru S."/>
            <person name="Martienssen R.A."/>
            <person name="Clifton S.W."/>
            <person name="McCombie W.R."/>
            <person name="Wing R.A."/>
            <person name="Wilson R.K."/>
        </authorList>
    </citation>
    <scope>NUCLEOTIDE SEQUENCE [LARGE SCALE GENOMIC DNA]</scope>
    <source>
        <strain evidence="8">cv. B73</strain>
    </source>
</reference>
<sequence length="121" mass="14249">MDRATLIEGYHNKIEVELNKICVGILKLFASHLPPSLIVPKSKVFYLKMKGDYYRILLWRSWPPYPIRLWLMLNLSTLLILLVVSPNRLTRWEEKDNGQQLTRSRNFLIVVPVVLFNKRAS</sequence>
<dbReference type="EnsemblPlants" id="Zm00001eb364540_T001">
    <property type="protein sequence ID" value="Zm00001eb364540_P001"/>
    <property type="gene ID" value="Zm00001eb364540"/>
</dbReference>
<evidence type="ECO:0000256" key="1">
    <source>
        <dbReference type="ARBA" id="ARBA00004141"/>
    </source>
</evidence>
<dbReference type="InterPro" id="IPR036815">
    <property type="entry name" value="14-3-3_dom_sf"/>
</dbReference>
<evidence type="ECO:0000256" key="2">
    <source>
        <dbReference type="ARBA" id="ARBA00006141"/>
    </source>
</evidence>
<feature type="domain" description="14-3-3" evidence="6">
    <location>
        <begin position="3"/>
        <end position="55"/>
    </location>
</feature>
<protein>
    <recommendedName>
        <fullName evidence="6">14-3-3 domain-containing protein</fullName>
    </recommendedName>
</protein>
<dbReference type="InterPro" id="IPR000308">
    <property type="entry name" value="14-3-3"/>
</dbReference>
<evidence type="ECO:0000313" key="7">
    <source>
        <dbReference type="EnsemblPlants" id="Zm00001eb364540_P001"/>
    </source>
</evidence>
<reference evidence="7" key="2">
    <citation type="submission" date="2019-07" db="EMBL/GenBank/DDBJ databases">
        <authorList>
            <person name="Seetharam A."/>
            <person name="Woodhouse M."/>
            <person name="Cannon E."/>
        </authorList>
    </citation>
    <scope>NUCLEOTIDE SEQUENCE [LARGE SCALE GENOMIC DNA]</scope>
    <source>
        <strain evidence="7">cv. B73</strain>
    </source>
</reference>
<evidence type="ECO:0000256" key="3">
    <source>
        <dbReference type="ARBA" id="ARBA00022692"/>
    </source>
</evidence>
<keyword evidence="8" id="KW-1185">Reference proteome</keyword>
<dbReference type="Pfam" id="PF00244">
    <property type="entry name" value="14-3-3"/>
    <property type="match status" value="1"/>
</dbReference>
<keyword evidence="3" id="KW-0812">Transmembrane</keyword>
<dbReference type="InterPro" id="IPR007203">
    <property type="entry name" value="ORMDL"/>
</dbReference>
<dbReference type="SUPFAM" id="SSF48445">
    <property type="entry name" value="14-3-3 protein"/>
    <property type="match status" value="1"/>
</dbReference>
<dbReference type="InParanoid" id="A0A804UHN8"/>
<dbReference type="AlphaFoldDB" id="A0A804UHN8"/>
<evidence type="ECO:0000256" key="4">
    <source>
        <dbReference type="ARBA" id="ARBA00022989"/>
    </source>
</evidence>
<dbReference type="InterPro" id="IPR023410">
    <property type="entry name" value="14-3-3_domain"/>
</dbReference>
<accession>A0A804UHN8</accession>
<name>A0A804UHN8_MAIZE</name>
<dbReference type="PANTHER" id="PTHR18860">
    <property type="entry name" value="14-3-3 PROTEIN"/>
    <property type="match status" value="1"/>
</dbReference>
<proteinExistence type="inferred from homology"/>
<evidence type="ECO:0000256" key="5">
    <source>
        <dbReference type="ARBA" id="ARBA00023136"/>
    </source>
</evidence>
<organism evidence="7 8">
    <name type="scientific">Zea mays</name>
    <name type="common">Maize</name>
    <dbReference type="NCBI Taxonomy" id="4577"/>
    <lineage>
        <taxon>Eukaryota</taxon>
        <taxon>Viridiplantae</taxon>
        <taxon>Streptophyta</taxon>
        <taxon>Embryophyta</taxon>
        <taxon>Tracheophyta</taxon>
        <taxon>Spermatophyta</taxon>
        <taxon>Magnoliopsida</taxon>
        <taxon>Liliopsida</taxon>
        <taxon>Poales</taxon>
        <taxon>Poaceae</taxon>
        <taxon>PACMAD clade</taxon>
        <taxon>Panicoideae</taxon>
        <taxon>Andropogonodae</taxon>
        <taxon>Andropogoneae</taxon>
        <taxon>Tripsacinae</taxon>
        <taxon>Zea</taxon>
    </lineage>
</organism>
<reference evidence="7" key="3">
    <citation type="submission" date="2021-05" db="UniProtKB">
        <authorList>
            <consortium name="EnsemblPlants"/>
        </authorList>
    </citation>
    <scope>IDENTIFICATION</scope>
    <source>
        <strain evidence="7">cv. B73</strain>
    </source>
</reference>
<dbReference type="GO" id="GO:0005789">
    <property type="term" value="C:endoplasmic reticulum membrane"/>
    <property type="evidence" value="ECO:0007669"/>
    <property type="project" value="InterPro"/>
</dbReference>
<dbReference type="Proteomes" id="UP000007305">
    <property type="component" value="Chromosome 8"/>
</dbReference>
<dbReference type="PRINTS" id="PR00305">
    <property type="entry name" value="1433ZETA"/>
</dbReference>
<evidence type="ECO:0000313" key="8">
    <source>
        <dbReference type="Proteomes" id="UP000007305"/>
    </source>
</evidence>
<evidence type="ECO:0000259" key="6">
    <source>
        <dbReference type="Pfam" id="PF00244"/>
    </source>
</evidence>
<dbReference type="Gramene" id="Zm00001eb364540_T001">
    <property type="protein sequence ID" value="Zm00001eb364540_P001"/>
    <property type="gene ID" value="Zm00001eb364540"/>
</dbReference>
<dbReference type="Gene3D" id="1.20.190.20">
    <property type="entry name" value="14-3-3 domain"/>
    <property type="match status" value="1"/>
</dbReference>
<comment type="similarity">
    <text evidence="2">Belongs to the 14-3-3 family.</text>
</comment>